<dbReference type="Proteomes" id="UP000829517">
    <property type="component" value="Unassembled WGS sequence"/>
</dbReference>
<gene>
    <name evidence="14" type="primary">nqrD</name>
    <name evidence="15" type="ORF">JM658_13340</name>
</gene>
<feature type="transmembrane region" description="Helical" evidence="14">
    <location>
        <begin position="210"/>
        <end position="228"/>
    </location>
</feature>
<keyword evidence="7 14" id="KW-1133">Transmembrane helix</keyword>
<keyword evidence="2 14" id="KW-0813">Transport</keyword>
<dbReference type="EMBL" id="JAETXX010000010">
    <property type="protein sequence ID" value="MCF8715814.1"/>
    <property type="molecule type" value="Genomic_DNA"/>
</dbReference>
<dbReference type="Pfam" id="PF02508">
    <property type="entry name" value="Rnf-Nqr"/>
    <property type="match status" value="1"/>
</dbReference>
<comment type="function">
    <text evidence="14">NQR complex catalyzes the reduction of ubiquinone-1 to ubiquinol by two successive reactions, coupled with the transport of Na(+) ions from the cytoplasm to the periplasm. NqrA to NqrE are probably involved in the second step, the conversion of ubisemiquinone to ubiquinol.</text>
</comment>
<keyword evidence="6 14" id="KW-1278">Translocase</keyword>
<evidence type="ECO:0000256" key="3">
    <source>
        <dbReference type="ARBA" id="ARBA00022475"/>
    </source>
</evidence>
<keyword evidence="4" id="KW-0997">Cell inner membrane</keyword>
<evidence type="ECO:0000256" key="8">
    <source>
        <dbReference type="ARBA" id="ARBA00023027"/>
    </source>
</evidence>
<keyword evidence="9 14" id="KW-0915">Sodium</keyword>
<comment type="caution">
    <text evidence="15">The sequence shown here is derived from an EMBL/GenBank/DDBJ whole genome shotgun (WGS) entry which is preliminary data.</text>
</comment>
<feature type="transmembrane region" description="Helical" evidence="14">
    <location>
        <begin position="96"/>
        <end position="117"/>
    </location>
</feature>
<feature type="transmembrane region" description="Helical" evidence="14">
    <location>
        <begin position="152"/>
        <end position="173"/>
    </location>
</feature>
<dbReference type="EC" id="7.2.1.1" evidence="14"/>
<keyword evidence="12 14" id="KW-0472">Membrane</keyword>
<dbReference type="NCBIfam" id="NF006777">
    <property type="entry name" value="PRK09292.1"/>
    <property type="match status" value="1"/>
</dbReference>
<evidence type="ECO:0000256" key="12">
    <source>
        <dbReference type="ARBA" id="ARBA00023136"/>
    </source>
</evidence>
<evidence type="ECO:0000256" key="5">
    <source>
        <dbReference type="ARBA" id="ARBA00022692"/>
    </source>
</evidence>
<sequence>MADTKNKKEKSPVVLFVAEEKEPLFSKKNRKLLSDPLNDNNPITVQVLGICSALAITVQLKPSIVMAIAVMVVMACSNVIVSLIRNLIPNRIRIIVQLVIVAALVILVNEVLKAYAYDVSKELSVFVGLIITNCIVMGRLEAFALANKPWRSFLDGIGNAAGYGLILIIVAFFRELLGSGKLLGFEVLGHKGATVAESTGLYAMGYENNGLMLLSPAALLVVGVIIWIQRSRNRELIEKN</sequence>
<dbReference type="PANTHER" id="PTHR30586:SF1">
    <property type="entry name" value="NA(+)-TRANSLOCATING NADH-QUINONE REDUCTASE SUBUNIT D"/>
    <property type="match status" value="1"/>
</dbReference>
<evidence type="ECO:0000256" key="11">
    <source>
        <dbReference type="ARBA" id="ARBA00023075"/>
    </source>
</evidence>
<keyword evidence="16" id="KW-1185">Reference proteome</keyword>
<protein>
    <recommendedName>
        <fullName evidence="14">Na(+)-translocating NADH-quinone reductase subunit D</fullName>
        <shortName evidence="14">Na(+)-NQR subunit D</shortName>
        <shortName evidence="14">Na(+)-translocating NQR subunit D</shortName>
        <ecNumber evidence="14">7.2.1.1</ecNumber>
    </recommendedName>
    <alternativeName>
        <fullName evidence="14">NQR complex subunit D</fullName>
    </alternativeName>
    <alternativeName>
        <fullName evidence="14">NQR-1 subunit D</fullName>
    </alternativeName>
</protein>
<dbReference type="InterPro" id="IPR003667">
    <property type="entry name" value="NqrDE/RnfAE"/>
</dbReference>
<evidence type="ECO:0000256" key="13">
    <source>
        <dbReference type="ARBA" id="ARBA00023201"/>
    </source>
</evidence>
<evidence type="ECO:0000256" key="6">
    <source>
        <dbReference type="ARBA" id="ARBA00022967"/>
    </source>
</evidence>
<keyword evidence="11 14" id="KW-0830">Ubiquinone</keyword>
<keyword evidence="13 14" id="KW-0739">Sodium transport</keyword>
<comment type="similarity">
    <text evidence="14">Belongs to the NqrDE/RnfAE family.</text>
</comment>
<feature type="transmembrane region" description="Helical" evidence="14">
    <location>
        <begin position="64"/>
        <end position="84"/>
    </location>
</feature>
<keyword evidence="10 14" id="KW-0406">Ion transport</keyword>
<evidence type="ECO:0000256" key="10">
    <source>
        <dbReference type="ARBA" id="ARBA00023065"/>
    </source>
</evidence>
<dbReference type="PANTHER" id="PTHR30586">
    <property type="entry name" value="ELECTRON TRANSPORT COMPLEX PROTEIN RNFE"/>
    <property type="match status" value="1"/>
</dbReference>
<accession>A0ABS9J5Y1</accession>
<evidence type="ECO:0000256" key="2">
    <source>
        <dbReference type="ARBA" id="ARBA00022448"/>
    </source>
</evidence>
<comment type="subunit">
    <text evidence="14">Composed of six subunits; NqrA, NqrB, NqrC, NqrD, NqrE and NqrF.</text>
</comment>
<evidence type="ECO:0000313" key="15">
    <source>
        <dbReference type="EMBL" id="MCF8715814.1"/>
    </source>
</evidence>
<evidence type="ECO:0000256" key="7">
    <source>
        <dbReference type="ARBA" id="ARBA00022989"/>
    </source>
</evidence>
<feature type="transmembrane region" description="Helical" evidence="14">
    <location>
        <begin position="123"/>
        <end position="140"/>
    </location>
</feature>
<evidence type="ECO:0000256" key="4">
    <source>
        <dbReference type="ARBA" id="ARBA00022519"/>
    </source>
</evidence>
<dbReference type="InterPro" id="IPR011292">
    <property type="entry name" value="NqrD"/>
</dbReference>
<comment type="catalytic activity">
    <reaction evidence="14">
        <text>a ubiquinone + n Na(+)(in) + NADH + H(+) = a ubiquinol + n Na(+)(out) + NAD(+)</text>
        <dbReference type="Rhea" id="RHEA:47748"/>
        <dbReference type="Rhea" id="RHEA-COMP:9565"/>
        <dbReference type="Rhea" id="RHEA-COMP:9566"/>
        <dbReference type="ChEBI" id="CHEBI:15378"/>
        <dbReference type="ChEBI" id="CHEBI:16389"/>
        <dbReference type="ChEBI" id="CHEBI:17976"/>
        <dbReference type="ChEBI" id="CHEBI:29101"/>
        <dbReference type="ChEBI" id="CHEBI:57540"/>
        <dbReference type="ChEBI" id="CHEBI:57945"/>
        <dbReference type="EC" id="7.2.1.1"/>
    </reaction>
</comment>
<keyword evidence="3 14" id="KW-1003">Cell membrane</keyword>
<dbReference type="RefSeq" id="WP_236959779.1">
    <property type="nucleotide sequence ID" value="NZ_JAETXX010000010.1"/>
</dbReference>
<evidence type="ECO:0000256" key="1">
    <source>
        <dbReference type="ARBA" id="ARBA00004127"/>
    </source>
</evidence>
<proteinExistence type="inferred from homology"/>
<dbReference type="HAMAP" id="MF_00428">
    <property type="entry name" value="NqrD"/>
    <property type="match status" value="1"/>
</dbReference>
<organism evidence="15 16">
    <name type="scientific">Joostella atrarenae</name>
    <dbReference type="NCBI Taxonomy" id="679257"/>
    <lineage>
        <taxon>Bacteria</taxon>
        <taxon>Pseudomonadati</taxon>
        <taxon>Bacteroidota</taxon>
        <taxon>Flavobacteriia</taxon>
        <taxon>Flavobacteriales</taxon>
        <taxon>Flavobacteriaceae</taxon>
        <taxon>Joostella</taxon>
    </lineage>
</organism>
<evidence type="ECO:0000313" key="16">
    <source>
        <dbReference type="Proteomes" id="UP000829517"/>
    </source>
</evidence>
<keyword evidence="8 14" id="KW-0520">NAD</keyword>
<reference evidence="15 16" key="1">
    <citation type="submission" date="2021-01" db="EMBL/GenBank/DDBJ databases">
        <title>Genome sequencing of Joostella atrarenae M1-2 (= KCTC 23194).</title>
        <authorList>
            <person name="Zakaria M.R."/>
            <person name="Lam M.Q."/>
            <person name="Chong C.S."/>
        </authorList>
    </citation>
    <scope>NUCLEOTIDE SEQUENCE [LARGE SCALE GENOMIC DNA]</scope>
    <source>
        <strain evidence="15 16">M1-2</strain>
    </source>
</reference>
<keyword evidence="5 14" id="KW-0812">Transmembrane</keyword>
<name>A0ABS9J5Y1_9FLAO</name>
<dbReference type="PIRSF" id="PIRSF006102">
    <property type="entry name" value="NQR_DE"/>
    <property type="match status" value="1"/>
</dbReference>
<dbReference type="NCBIfam" id="TIGR01939">
    <property type="entry name" value="nqrD"/>
    <property type="match status" value="1"/>
</dbReference>
<evidence type="ECO:0000256" key="9">
    <source>
        <dbReference type="ARBA" id="ARBA00023053"/>
    </source>
</evidence>
<evidence type="ECO:0000256" key="14">
    <source>
        <dbReference type="HAMAP-Rule" id="MF_00428"/>
    </source>
</evidence>
<comment type="subcellular location">
    <subcellularLocation>
        <location evidence="14">Cell membrane</location>
        <topology evidence="14">Multi-pass membrane protein</topology>
    </subcellularLocation>
    <subcellularLocation>
        <location evidence="1">Endomembrane system</location>
        <topology evidence="1">Multi-pass membrane protein</topology>
    </subcellularLocation>
</comment>